<evidence type="ECO:0000313" key="2">
    <source>
        <dbReference type="EMBL" id="MEE4588475.1"/>
    </source>
</evidence>
<dbReference type="EMBL" id="JAZBJQ010000034">
    <property type="protein sequence ID" value="MEE4588475.1"/>
    <property type="molecule type" value="Genomic_DNA"/>
</dbReference>
<comment type="caution">
    <text evidence="2">The sequence shown here is derived from an EMBL/GenBank/DDBJ whole genome shotgun (WGS) entry which is preliminary data.</text>
</comment>
<evidence type="ECO:0000256" key="1">
    <source>
        <dbReference type="SAM" id="Phobius"/>
    </source>
</evidence>
<evidence type="ECO:0000313" key="3">
    <source>
        <dbReference type="Proteomes" id="UP001354649"/>
    </source>
</evidence>
<name>A0ABD5JK90_9ACTN</name>
<sequence length="57" mass="5706">MALGGTLLAAAADYGEGLRTSMAIGTLAYLAAAGLAWLCAPPKPKGETPDGEARTSR</sequence>
<dbReference type="Proteomes" id="UP001354649">
    <property type="component" value="Unassembled WGS sequence"/>
</dbReference>
<feature type="transmembrane region" description="Helical" evidence="1">
    <location>
        <begin position="21"/>
        <end position="40"/>
    </location>
</feature>
<dbReference type="AlphaFoldDB" id="A0ABD5JK90"/>
<gene>
    <name evidence="2" type="ORF">V2K49_36340</name>
</gene>
<keyword evidence="1" id="KW-1133">Transmembrane helix</keyword>
<keyword evidence="1" id="KW-0812">Transmembrane</keyword>
<protein>
    <recommendedName>
        <fullName evidence="4">Major facilitator superfamily (MFS) profile domain-containing protein</fullName>
    </recommendedName>
</protein>
<keyword evidence="1" id="KW-0472">Membrane</keyword>
<dbReference type="RefSeq" id="WP_250846380.1">
    <property type="nucleotide sequence ID" value="NZ_JBITXU010000001.1"/>
</dbReference>
<evidence type="ECO:0008006" key="4">
    <source>
        <dbReference type="Google" id="ProtNLM"/>
    </source>
</evidence>
<organism evidence="2 3">
    <name type="scientific">Streptomyces antimycoticus</name>
    <dbReference type="NCBI Taxonomy" id="68175"/>
    <lineage>
        <taxon>Bacteria</taxon>
        <taxon>Bacillati</taxon>
        <taxon>Actinomycetota</taxon>
        <taxon>Actinomycetes</taxon>
        <taxon>Kitasatosporales</taxon>
        <taxon>Streptomycetaceae</taxon>
        <taxon>Streptomyces</taxon>
        <taxon>Streptomyces violaceusniger group</taxon>
    </lineage>
</organism>
<accession>A0ABD5JK90</accession>
<proteinExistence type="predicted"/>
<reference evidence="2 3" key="1">
    <citation type="submission" date="2023-11" db="EMBL/GenBank/DDBJ databases">
        <title>30 novel species of actinomycetes from the DSMZ collection.</title>
        <authorList>
            <person name="Nouioui I."/>
        </authorList>
    </citation>
    <scope>NUCLEOTIDE SEQUENCE [LARGE SCALE GENOMIC DNA]</scope>
    <source>
        <strain evidence="2 3">DSM 41602</strain>
    </source>
</reference>